<dbReference type="Gene3D" id="3.40.50.150">
    <property type="entry name" value="Vaccinia Virus protein VP39"/>
    <property type="match status" value="1"/>
</dbReference>
<evidence type="ECO:0000259" key="5">
    <source>
        <dbReference type="Pfam" id="PF08241"/>
    </source>
</evidence>
<dbReference type="EMBL" id="UINC01003363">
    <property type="protein sequence ID" value="SVA05656.1"/>
    <property type="molecule type" value="Genomic_DNA"/>
</dbReference>
<evidence type="ECO:0000256" key="4">
    <source>
        <dbReference type="ARBA" id="ARBA00025707"/>
    </source>
</evidence>
<accession>A0A381SNU6</accession>
<sequence>MNCTAAEKDQKKRFEGIYERGQLPVIRDIERRVFGSDYGANSWTTRAEADDICQLLELRSGHRLLDVGAGSGWPGLYMAKQSGCDVVLVDMPRAALGMAVDRAVQDQLSNRSWASVADAASLPFGNAVFDAVSHSDILCCLSRKRETLVSCRAVLRPGGRMAFTVVALSPGLSTVDTLRAIESGPEFVDSPVGYAELLEQTGWRILEYRDLTPECARLCRQLSKSDQERKEDLLAAIGQDGFEERQTIWQSRLEAIAEGLLRREFFVATPFD</sequence>
<evidence type="ECO:0000256" key="1">
    <source>
        <dbReference type="ARBA" id="ARBA00005189"/>
    </source>
</evidence>
<evidence type="ECO:0000256" key="2">
    <source>
        <dbReference type="ARBA" id="ARBA00022603"/>
    </source>
</evidence>
<evidence type="ECO:0000313" key="6">
    <source>
        <dbReference type="EMBL" id="SVA05656.1"/>
    </source>
</evidence>
<keyword evidence="2" id="KW-0489">Methyltransferase</keyword>
<dbReference type="CDD" id="cd02440">
    <property type="entry name" value="AdoMet_MTases"/>
    <property type="match status" value="1"/>
</dbReference>
<dbReference type="AlphaFoldDB" id="A0A381SNU6"/>
<dbReference type="Pfam" id="PF08241">
    <property type="entry name" value="Methyltransf_11"/>
    <property type="match status" value="1"/>
</dbReference>
<name>A0A381SNU6_9ZZZZ</name>
<proteinExistence type="predicted"/>
<keyword evidence="3" id="KW-0808">Transferase</keyword>
<reference evidence="6" key="1">
    <citation type="submission" date="2018-05" db="EMBL/GenBank/DDBJ databases">
        <authorList>
            <person name="Lanie J.A."/>
            <person name="Ng W.-L."/>
            <person name="Kazmierczak K.M."/>
            <person name="Andrzejewski T.M."/>
            <person name="Davidsen T.M."/>
            <person name="Wayne K.J."/>
            <person name="Tettelin H."/>
            <person name="Glass J.I."/>
            <person name="Rusch D."/>
            <person name="Podicherti R."/>
            <person name="Tsui H.-C.T."/>
            <person name="Winkler M.E."/>
        </authorList>
    </citation>
    <scope>NUCLEOTIDE SEQUENCE</scope>
</reference>
<gene>
    <name evidence="6" type="ORF">METZ01_LOCUS58510</name>
</gene>
<dbReference type="InterPro" id="IPR013216">
    <property type="entry name" value="Methyltransf_11"/>
</dbReference>
<dbReference type="InterPro" id="IPR029063">
    <property type="entry name" value="SAM-dependent_MTases_sf"/>
</dbReference>
<dbReference type="GO" id="GO:0008757">
    <property type="term" value="F:S-adenosylmethionine-dependent methyltransferase activity"/>
    <property type="evidence" value="ECO:0007669"/>
    <property type="project" value="InterPro"/>
</dbReference>
<evidence type="ECO:0000256" key="3">
    <source>
        <dbReference type="ARBA" id="ARBA00022679"/>
    </source>
</evidence>
<protein>
    <recommendedName>
        <fullName evidence="5">Methyltransferase type 11 domain-containing protein</fullName>
    </recommendedName>
</protein>
<dbReference type="GO" id="GO:0032259">
    <property type="term" value="P:methylation"/>
    <property type="evidence" value="ECO:0007669"/>
    <property type="project" value="UniProtKB-KW"/>
</dbReference>
<comment type="pathway">
    <text evidence="4">Phospholipid metabolism.</text>
</comment>
<dbReference type="SUPFAM" id="SSF53335">
    <property type="entry name" value="S-adenosyl-L-methionine-dependent methyltransferases"/>
    <property type="match status" value="1"/>
</dbReference>
<feature type="domain" description="Methyltransferase type 11" evidence="5">
    <location>
        <begin position="65"/>
        <end position="163"/>
    </location>
</feature>
<dbReference type="PANTHER" id="PTHR44307:SF2">
    <property type="entry name" value="PHOSPHOETHANOLAMINE METHYLTRANSFERASE ISOFORM X1"/>
    <property type="match status" value="1"/>
</dbReference>
<organism evidence="6">
    <name type="scientific">marine metagenome</name>
    <dbReference type="NCBI Taxonomy" id="408172"/>
    <lineage>
        <taxon>unclassified sequences</taxon>
        <taxon>metagenomes</taxon>
        <taxon>ecological metagenomes</taxon>
    </lineage>
</organism>
<comment type="pathway">
    <text evidence="1">Lipid metabolism.</text>
</comment>
<dbReference type="PANTHER" id="PTHR44307">
    <property type="entry name" value="PHOSPHOETHANOLAMINE METHYLTRANSFERASE"/>
    <property type="match status" value="1"/>
</dbReference>